<name>A0A6P8AV96_PYRGI</name>
<reference evidence="2" key="2">
    <citation type="submission" date="2019-10" db="EMBL/GenBank/DDBJ databases">
        <authorList>
            <consortium name="NCBI Genome Project"/>
        </authorList>
    </citation>
    <scope>NUCLEOTIDE SEQUENCE</scope>
    <source>
        <strain evidence="2">NI907</strain>
    </source>
</reference>
<dbReference type="AlphaFoldDB" id="A0A6P8AV96"/>
<dbReference type="RefSeq" id="XP_030978779.1">
    <property type="nucleotide sequence ID" value="XM_031128833.1"/>
</dbReference>
<keyword evidence="1" id="KW-1185">Reference proteome</keyword>
<proteinExistence type="predicted"/>
<evidence type="ECO:0000313" key="1">
    <source>
        <dbReference type="Proteomes" id="UP000515153"/>
    </source>
</evidence>
<accession>A0A6P8AV96</accession>
<dbReference type="GeneID" id="41963741"/>
<dbReference type="Proteomes" id="UP000515153">
    <property type="component" value="Chromosome V"/>
</dbReference>
<evidence type="ECO:0000313" key="2">
    <source>
        <dbReference type="RefSeq" id="XP_030978779.1"/>
    </source>
</evidence>
<reference evidence="2" key="3">
    <citation type="submission" date="2025-08" db="UniProtKB">
        <authorList>
            <consortium name="RefSeq"/>
        </authorList>
    </citation>
    <scope>IDENTIFICATION</scope>
    <source>
        <strain evidence="2">NI907</strain>
    </source>
</reference>
<dbReference type="KEGG" id="pgri:PgNI_08843"/>
<sequence>MCGIVIYKVMLRLARGSSWKTDVSNPHLPSYYDSRQPRTMSYCHKLQILVSWSTMNLDKP</sequence>
<protein>
    <submittedName>
        <fullName evidence="2">Uncharacterized protein</fullName>
    </submittedName>
</protein>
<reference evidence="1 2" key="1">
    <citation type="journal article" date="2019" name="Mol. Biol. Evol.">
        <title>Blast fungal genomes show frequent chromosomal changes, gene gains and losses, and effector gene turnover.</title>
        <authorList>
            <person name="Gomez Luciano L.B."/>
            <person name="Jason Tsai I."/>
            <person name="Chuma I."/>
            <person name="Tosa Y."/>
            <person name="Chen Y.H."/>
            <person name="Li J.Y."/>
            <person name="Li M.Y."/>
            <person name="Jade Lu M.Y."/>
            <person name="Nakayashiki H."/>
            <person name="Li W.H."/>
        </authorList>
    </citation>
    <scope>NUCLEOTIDE SEQUENCE [LARGE SCALE GENOMIC DNA]</scope>
    <source>
        <strain evidence="1 2">NI907</strain>
    </source>
</reference>
<gene>
    <name evidence="2" type="ORF">PgNI_08843</name>
</gene>
<organism evidence="1 2">
    <name type="scientific">Pyricularia grisea</name>
    <name type="common">Crabgrass-specific blast fungus</name>
    <name type="synonym">Magnaporthe grisea</name>
    <dbReference type="NCBI Taxonomy" id="148305"/>
    <lineage>
        <taxon>Eukaryota</taxon>
        <taxon>Fungi</taxon>
        <taxon>Dikarya</taxon>
        <taxon>Ascomycota</taxon>
        <taxon>Pezizomycotina</taxon>
        <taxon>Sordariomycetes</taxon>
        <taxon>Sordariomycetidae</taxon>
        <taxon>Magnaporthales</taxon>
        <taxon>Pyriculariaceae</taxon>
        <taxon>Pyricularia</taxon>
    </lineage>
</organism>